<dbReference type="EMBL" id="BMAV01005380">
    <property type="protein sequence ID" value="GFY46417.1"/>
    <property type="molecule type" value="Genomic_DNA"/>
</dbReference>
<proteinExistence type="predicted"/>
<keyword evidence="2" id="KW-1185">Reference proteome</keyword>
<comment type="caution">
    <text evidence="1">The sequence shown here is derived from an EMBL/GenBank/DDBJ whole genome shotgun (WGS) entry which is preliminary data.</text>
</comment>
<organism evidence="1 2">
    <name type="scientific">Trichonephila inaurata madagascariensis</name>
    <dbReference type="NCBI Taxonomy" id="2747483"/>
    <lineage>
        <taxon>Eukaryota</taxon>
        <taxon>Metazoa</taxon>
        <taxon>Ecdysozoa</taxon>
        <taxon>Arthropoda</taxon>
        <taxon>Chelicerata</taxon>
        <taxon>Arachnida</taxon>
        <taxon>Araneae</taxon>
        <taxon>Araneomorphae</taxon>
        <taxon>Entelegynae</taxon>
        <taxon>Araneoidea</taxon>
        <taxon>Nephilidae</taxon>
        <taxon>Trichonephila</taxon>
        <taxon>Trichonephila inaurata</taxon>
    </lineage>
</organism>
<dbReference type="AlphaFoldDB" id="A0A8X6X3N2"/>
<accession>A0A8X6X3N2</accession>
<evidence type="ECO:0000313" key="2">
    <source>
        <dbReference type="Proteomes" id="UP000886998"/>
    </source>
</evidence>
<reference evidence="1" key="1">
    <citation type="submission" date="2020-08" db="EMBL/GenBank/DDBJ databases">
        <title>Multicomponent nature underlies the extraordinary mechanical properties of spider dragline silk.</title>
        <authorList>
            <person name="Kono N."/>
            <person name="Nakamura H."/>
            <person name="Mori M."/>
            <person name="Yoshida Y."/>
            <person name="Ohtoshi R."/>
            <person name="Malay A.D."/>
            <person name="Moran D.A.P."/>
            <person name="Tomita M."/>
            <person name="Numata K."/>
            <person name="Arakawa K."/>
        </authorList>
    </citation>
    <scope>NUCLEOTIDE SEQUENCE</scope>
</reference>
<gene>
    <name evidence="1" type="ORF">TNIN_380401</name>
</gene>
<protein>
    <submittedName>
        <fullName evidence="1">Uncharacterized protein</fullName>
    </submittedName>
</protein>
<evidence type="ECO:0000313" key="1">
    <source>
        <dbReference type="EMBL" id="GFY46417.1"/>
    </source>
</evidence>
<dbReference type="Proteomes" id="UP000886998">
    <property type="component" value="Unassembled WGS sequence"/>
</dbReference>
<name>A0A8X6X3N2_9ARAC</name>
<sequence length="114" mass="13332">MSDCDTTQFCHESIIESIPIPPCSKYVNRFRQAPRSRSYSNPGDNVNKMSESVNFSPNEFFGLERNPHVKASQPSLCRLNATQYKIIDMKWMNKSTEIRHLHLNTVTFNFWDMK</sequence>